<dbReference type="PRINTS" id="PR01262">
    <property type="entry name" value="INNEXIN"/>
</dbReference>
<reference evidence="13" key="1">
    <citation type="submission" date="2020-07" db="EMBL/GenBank/DDBJ databases">
        <title>Multicomponent nature underlies the extraordinary mechanical properties of spider dragline silk.</title>
        <authorList>
            <person name="Kono N."/>
            <person name="Nakamura H."/>
            <person name="Mori M."/>
            <person name="Yoshida Y."/>
            <person name="Ohtoshi R."/>
            <person name="Malay A.D."/>
            <person name="Moran D.A.P."/>
            <person name="Tomita M."/>
            <person name="Numata K."/>
            <person name="Arakawa K."/>
        </authorList>
    </citation>
    <scope>NUCLEOTIDE SEQUENCE</scope>
</reference>
<dbReference type="GO" id="GO:0005886">
    <property type="term" value="C:plasma membrane"/>
    <property type="evidence" value="ECO:0007669"/>
    <property type="project" value="UniProtKB-SubCell"/>
</dbReference>
<accession>A0A8X6HUT8</accession>
<dbReference type="SUPFAM" id="SSF64484">
    <property type="entry name" value="beta and beta-prime subunits of DNA dependent RNA-polymerase"/>
    <property type="match status" value="1"/>
</dbReference>
<keyword evidence="10" id="KW-0472">Membrane</keyword>
<evidence type="ECO:0000256" key="8">
    <source>
        <dbReference type="ARBA" id="ARBA00022989"/>
    </source>
</evidence>
<dbReference type="AlphaFoldDB" id="A0A8X6HUT8"/>
<dbReference type="OrthoDB" id="7645575at2759"/>
<dbReference type="EMBL" id="BMAO01000268">
    <property type="protein sequence ID" value="GFQ65655.1"/>
    <property type="molecule type" value="Genomic_DNA"/>
</dbReference>
<dbReference type="Gene3D" id="2.40.40.20">
    <property type="match status" value="1"/>
</dbReference>
<protein>
    <submittedName>
        <fullName evidence="13">RPOLA_N domain-containing protein</fullName>
    </submittedName>
</protein>
<evidence type="ECO:0000256" key="1">
    <source>
        <dbReference type="ARBA" id="ARBA00004610"/>
    </source>
</evidence>
<evidence type="ECO:0000256" key="3">
    <source>
        <dbReference type="ARBA" id="ARBA00022448"/>
    </source>
</evidence>
<keyword evidence="4" id="KW-1003">Cell membrane</keyword>
<evidence type="ECO:0000256" key="7">
    <source>
        <dbReference type="ARBA" id="ARBA00022949"/>
    </source>
</evidence>
<feature type="region of interest" description="Disordered" evidence="12">
    <location>
        <begin position="457"/>
        <end position="528"/>
    </location>
</feature>
<organism evidence="13 14">
    <name type="scientific">Trichonephila clavata</name>
    <name type="common">Joro spider</name>
    <name type="synonym">Nephila clavata</name>
    <dbReference type="NCBI Taxonomy" id="2740835"/>
    <lineage>
        <taxon>Eukaryota</taxon>
        <taxon>Metazoa</taxon>
        <taxon>Ecdysozoa</taxon>
        <taxon>Arthropoda</taxon>
        <taxon>Chelicerata</taxon>
        <taxon>Arachnida</taxon>
        <taxon>Araneae</taxon>
        <taxon>Araneomorphae</taxon>
        <taxon>Entelegynae</taxon>
        <taxon>Araneoidea</taxon>
        <taxon>Nephilidae</taxon>
        <taxon>Trichonephila</taxon>
    </lineage>
</organism>
<keyword evidence="7" id="KW-0965">Cell junction</keyword>
<keyword evidence="5" id="KW-0812">Transmembrane</keyword>
<dbReference type="GO" id="GO:0034220">
    <property type="term" value="P:monoatomic ion transmembrane transport"/>
    <property type="evidence" value="ECO:0007669"/>
    <property type="project" value="UniProtKB-KW"/>
</dbReference>
<proteinExistence type="predicted"/>
<dbReference type="Pfam" id="PF00876">
    <property type="entry name" value="Innexin"/>
    <property type="match status" value="1"/>
</dbReference>
<evidence type="ECO:0000256" key="12">
    <source>
        <dbReference type="SAM" id="MobiDB-lite"/>
    </source>
</evidence>
<evidence type="ECO:0000256" key="11">
    <source>
        <dbReference type="ARBA" id="ARBA00023303"/>
    </source>
</evidence>
<dbReference type="InterPro" id="IPR000990">
    <property type="entry name" value="Innexin"/>
</dbReference>
<name>A0A8X6HUT8_TRICU</name>
<evidence type="ECO:0000256" key="6">
    <source>
        <dbReference type="ARBA" id="ARBA00022868"/>
    </source>
</evidence>
<keyword evidence="11" id="KW-0407">Ion channel</keyword>
<sequence length="528" mass="61219">MPSLQPGNFIALKVSSPGWEYDCFGIPLEVVQAMNADFDGDECNLYLVPNALSQAECATILNPESQLGCFVMQGPKLTPTQDMLVGYFAKFNDIHFLPYKHSDLSKTFQVLYDCYGSQQTFEYIDQMRQFYLNVFQRQMCFALTLQEIQTLYEWGRESLEKFQQKAEMSQGCLVTQVLSGAKGTFEHLYQMFGSIGYQNDVFVKHSFWEGLSANEAVVHAKTSTEALSNASKIWEPGYSYYKMKGFNISWIRHCNKERMESRRRFYNGPLVARSDIPAEPLERRTDLKPREEMHFRQYFGENINCQIDGHRVSQSLLDTKCFINGTLTNFSGVEKPILPVLYHDYYQWVSIVLLLQAISFHLPYRLWSKNMHSYVQELTIQKFEKSECDRVFNVITSSKGDAFNGIPAYPVYCLQMKKLNPHFYSVSSSNEIQQIEPLISEMMQEIESLDTERFQSSNSEMEQQIESLDTEMVQQSSNSEMVNNPQIPKWSNNPQIPKWSNNPQIPKWSHPHSEMSNNPQFEMVQHPQ</sequence>
<evidence type="ECO:0000256" key="5">
    <source>
        <dbReference type="ARBA" id="ARBA00022692"/>
    </source>
</evidence>
<keyword evidence="14" id="KW-1185">Reference proteome</keyword>
<comment type="caution">
    <text evidence="13">The sequence shown here is derived from an EMBL/GenBank/DDBJ whole genome shotgun (WGS) entry which is preliminary data.</text>
</comment>
<keyword evidence="9" id="KW-0406">Ion transport</keyword>
<dbReference type="GO" id="GO:0005921">
    <property type="term" value="C:gap junction"/>
    <property type="evidence" value="ECO:0007669"/>
    <property type="project" value="UniProtKB-SubCell"/>
</dbReference>
<feature type="compositionally biased region" description="Polar residues" evidence="12">
    <location>
        <begin position="457"/>
        <end position="504"/>
    </location>
</feature>
<keyword evidence="6" id="KW-0303">Gap junction</keyword>
<gene>
    <name evidence="13" type="primary">AVEN_257665_1</name>
    <name evidence="13" type="ORF">TNCT_319931</name>
</gene>
<keyword evidence="3" id="KW-0813">Transport</keyword>
<evidence type="ECO:0000256" key="10">
    <source>
        <dbReference type="ARBA" id="ARBA00023136"/>
    </source>
</evidence>
<keyword evidence="8" id="KW-1133">Transmembrane helix</keyword>
<evidence type="ECO:0000313" key="13">
    <source>
        <dbReference type="EMBL" id="GFQ65655.1"/>
    </source>
</evidence>
<evidence type="ECO:0000256" key="4">
    <source>
        <dbReference type="ARBA" id="ARBA00022475"/>
    </source>
</evidence>
<evidence type="ECO:0000313" key="14">
    <source>
        <dbReference type="Proteomes" id="UP000887116"/>
    </source>
</evidence>
<feature type="non-terminal residue" evidence="13">
    <location>
        <position position="528"/>
    </location>
</feature>
<dbReference type="Proteomes" id="UP000887116">
    <property type="component" value="Unassembled WGS sequence"/>
</dbReference>
<comment type="subcellular location">
    <subcellularLocation>
        <location evidence="1">Cell junction</location>
        <location evidence="1">Gap junction</location>
    </subcellularLocation>
    <subcellularLocation>
        <location evidence="2">Cell membrane</location>
        <topology evidence="2">Multi-pass membrane protein</topology>
    </subcellularLocation>
</comment>
<evidence type="ECO:0000256" key="9">
    <source>
        <dbReference type="ARBA" id="ARBA00023065"/>
    </source>
</evidence>
<evidence type="ECO:0000256" key="2">
    <source>
        <dbReference type="ARBA" id="ARBA00004651"/>
    </source>
</evidence>